<comment type="cofactor">
    <cofactor evidence="1">
        <name>Mg(2+)</name>
        <dbReference type="ChEBI" id="CHEBI:18420"/>
    </cofactor>
</comment>
<dbReference type="GO" id="GO:0004660">
    <property type="term" value="F:protein farnesyltransferase activity"/>
    <property type="evidence" value="ECO:0007669"/>
    <property type="project" value="UniProtKB-EC"/>
</dbReference>
<keyword evidence="15" id="KW-1185">Reference proteome</keyword>
<evidence type="ECO:0000256" key="2">
    <source>
        <dbReference type="ARBA" id="ARBA00006734"/>
    </source>
</evidence>
<dbReference type="Gene3D" id="1.25.40.120">
    <property type="entry name" value="Protein prenylyltransferase"/>
    <property type="match status" value="1"/>
</dbReference>
<evidence type="ECO:0000256" key="13">
    <source>
        <dbReference type="ARBA" id="ARBA00043219"/>
    </source>
</evidence>
<proteinExistence type="inferred from homology"/>
<evidence type="ECO:0000256" key="4">
    <source>
        <dbReference type="ARBA" id="ARBA00012702"/>
    </source>
</evidence>
<protein>
    <recommendedName>
        <fullName evidence="9">Protein farnesyltransferase/geranylgeranyltransferase type-1 subunit alpha</fullName>
        <ecNumber evidence="4">2.5.1.58</ecNumber>
        <ecNumber evidence="3">2.5.1.59</ecNumber>
    </recommendedName>
    <alternativeName>
        <fullName evidence="12">CAAX farnesyltransferase subunit alpha</fullName>
    </alternativeName>
    <alternativeName>
        <fullName evidence="11">FTase-alpha</fullName>
    </alternativeName>
    <alternativeName>
        <fullName evidence="10">Ras proteins prenyltransferase subunit alpha</fullName>
    </alternativeName>
    <alternativeName>
        <fullName evidence="13">Type I protein geranyl-geranyltransferase subunit alpha</fullName>
    </alternativeName>
</protein>
<dbReference type="GO" id="GO:0005953">
    <property type="term" value="C:CAAX-protein geranylgeranyltransferase complex"/>
    <property type="evidence" value="ECO:0007669"/>
    <property type="project" value="TreeGrafter"/>
</dbReference>
<evidence type="ECO:0000256" key="1">
    <source>
        <dbReference type="ARBA" id="ARBA00001946"/>
    </source>
</evidence>
<dbReference type="PANTHER" id="PTHR11129:SF1">
    <property type="entry name" value="PROTEIN FARNESYLTRANSFERASE_GERANYLGERANYLTRANSFERASE TYPE-1 SUBUNIT ALPHA"/>
    <property type="match status" value="1"/>
</dbReference>
<dbReference type="EC" id="2.5.1.58" evidence="4"/>
<evidence type="ECO:0000313" key="14">
    <source>
        <dbReference type="EMBL" id="TCD66918.1"/>
    </source>
</evidence>
<dbReference type="PROSITE" id="PS51147">
    <property type="entry name" value="PFTA"/>
    <property type="match status" value="5"/>
</dbReference>
<evidence type="ECO:0000256" key="9">
    <source>
        <dbReference type="ARBA" id="ARBA00040965"/>
    </source>
</evidence>
<dbReference type="Proteomes" id="UP000292702">
    <property type="component" value="Unassembled WGS sequence"/>
</dbReference>
<gene>
    <name evidence="14" type="primary">RAM2</name>
    <name evidence="14" type="ORF">EIP91_000757</name>
</gene>
<dbReference type="Pfam" id="PF01239">
    <property type="entry name" value="PPTA"/>
    <property type="match status" value="5"/>
</dbReference>
<sequence length="355" mass="40788">MSHVESNDPADQTLLYCEKPEWQDVTPIPQYDGVNPIAPIFYTPEYKDATEYFRAVVEKDEISERVLQLTLDIIQMNPAHYSAWQYRYRTIIALKRPLEAELTLMDVLAIQFLKTYQVWHHRRLVLTALYESSTSDSASSPSSNAAGAAAAAKELAFITRALETDTKNYHTWSYRQWLLAFFDDEALWEGELPYVERLLEADVRNNSAWHHRFFVVFGRVRAKGEVDLEEVLKRELSYTKDQIAFAPNNPSAWNYLRGILERNKKPYSDLQTFVEPYTVPASSSTDEGIVDLDNPRPGPGAQLPCVAALEFLADIHEKAGGEQTKQAIEIWKSLANEHDTMRKKYWEFRVKEASA</sequence>
<evidence type="ECO:0000256" key="3">
    <source>
        <dbReference type="ARBA" id="ARBA00012700"/>
    </source>
</evidence>
<dbReference type="GO" id="GO:0004662">
    <property type="term" value="F:CAAX-protein geranylgeranyltransferase activity"/>
    <property type="evidence" value="ECO:0007669"/>
    <property type="project" value="UniProtKB-EC"/>
</dbReference>
<dbReference type="AlphaFoldDB" id="A0A4R0RSX9"/>
<evidence type="ECO:0000313" key="15">
    <source>
        <dbReference type="Proteomes" id="UP000292702"/>
    </source>
</evidence>
<evidence type="ECO:0000256" key="10">
    <source>
        <dbReference type="ARBA" id="ARBA00041392"/>
    </source>
</evidence>
<dbReference type="EC" id="2.5.1.59" evidence="3"/>
<organism evidence="14 15">
    <name type="scientific">Steccherinum ochraceum</name>
    <dbReference type="NCBI Taxonomy" id="92696"/>
    <lineage>
        <taxon>Eukaryota</taxon>
        <taxon>Fungi</taxon>
        <taxon>Dikarya</taxon>
        <taxon>Basidiomycota</taxon>
        <taxon>Agaricomycotina</taxon>
        <taxon>Agaricomycetes</taxon>
        <taxon>Polyporales</taxon>
        <taxon>Steccherinaceae</taxon>
        <taxon>Steccherinum</taxon>
    </lineage>
</organism>
<evidence type="ECO:0000256" key="7">
    <source>
        <dbReference type="ARBA" id="ARBA00022737"/>
    </source>
</evidence>
<dbReference type="PANTHER" id="PTHR11129">
    <property type="entry name" value="PROTEIN FARNESYLTRANSFERASE ALPHA SUBUNIT/RAB GERANYLGERANYL TRANSFERASE ALPHA SUBUNIT"/>
    <property type="match status" value="1"/>
</dbReference>
<keyword evidence="6 14" id="KW-0808">Transferase</keyword>
<keyword evidence="8" id="KW-0460">Magnesium</keyword>
<evidence type="ECO:0000256" key="6">
    <source>
        <dbReference type="ARBA" id="ARBA00022679"/>
    </source>
</evidence>
<keyword evidence="7" id="KW-0677">Repeat</keyword>
<name>A0A4R0RSX9_9APHY</name>
<evidence type="ECO:0000256" key="5">
    <source>
        <dbReference type="ARBA" id="ARBA00022602"/>
    </source>
</evidence>
<dbReference type="GO" id="GO:0005965">
    <property type="term" value="C:protein farnesyltransferase complex"/>
    <property type="evidence" value="ECO:0007669"/>
    <property type="project" value="TreeGrafter"/>
</dbReference>
<dbReference type="SUPFAM" id="SSF48439">
    <property type="entry name" value="Protein prenylyltransferase"/>
    <property type="match status" value="1"/>
</dbReference>
<comment type="similarity">
    <text evidence="2">Belongs to the protein prenyltransferase subunit alpha family.</text>
</comment>
<comment type="caution">
    <text evidence="14">The sequence shown here is derived from an EMBL/GenBank/DDBJ whole genome shotgun (WGS) entry which is preliminary data.</text>
</comment>
<reference evidence="14 15" key="1">
    <citation type="submission" date="2018-11" db="EMBL/GenBank/DDBJ databases">
        <title>Genome assembly of Steccherinum ochraceum LE-BIN_3174, the white-rot fungus of the Steccherinaceae family (The Residual Polyporoid clade, Polyporales, Basidiomycota).</title>
        <authorList>
            <person name="Fedorova T.V."/>
            <person name="Glazunova O.A."/>
            <person name="Landesman E.O."/>
            <person name="Moiseenko K.V."/>
            <person name="Psurtseva N.V."/>
            <person name="Savinova O.S."/>
            <person name="Shakhova N.V."/>
            <person name="Tyazhelova T.V."/>
            <person name="Vasina D.V."/>
        </authorList>
    </citation>
    <scope>NUCLEOTIDE SEQUENCE [LARGE SCALE GENOMIC DNA]</scope>
    <source>
        <strain evidence="14 15">LE-BIN_3174</strain>
    </source>
</reference>
<dbReference type="EMBL" id="RWJN01000117">
    <property type="protein sequence ID" value="TCD66918.1"/>
    <property type="molecule type" value="Genomic_DNA"/>
</dbReference>
<evidence type="ECO:0000256" key="8">
    <source>
        <dbReference type="ARBA" id="ARBA00022842"/>
    </source>
</evidence>
<evidence type="ECO:0000256" key="12">
    <source>
        <dbReference type="ARBA" id="ARBA00043086"/>
    </source>
</evidence>
<accession>A0A4R0RSX9</accession>
<evidence type="ECO:0000256" key="11">
    <source>
        <dbReference type="ARBA" id="ARBA00042436"/>
    </source>
</evidence>
<dbReference type="InterPro" id="IPR002088">
    <property type="entry name" value="Prenyl_trans_a"/>
</dbReference>
<keyword evidence="5" id="KW-0637">Prenyltransferase</keyword>
<dbReference type="OrthoDB" id="10255768at2759"/>
<dbReference type="STRING" id="92696.A0A4R0RSX9"/>